<evidence type="ECO:0000313" key="2">
    <source>
        <dbReference type="EMBL" id="ARN80678.1"/>
    </source>
</evidence>
<dbReference type="AlphaFoldDB" id="A0A1W6MSV5"/>
<proteinExistence type="predicted"/>
<gene>
    <name evidence="2" type="ORF">B1812_05875</name>
</gene>
<keyword evidence="1" id="KW-1133">Transmembrane helix</keyword>
<feature type="transmembrane region" description="Helical" evidence="1">
    <location>
        <begin position="12"/>
        <end position="38"/>
    </location>
</feature>
<keyword evidence="1" id="KW-0472">Membrane</keyword>
<evidence type="ECO:0000313" key="3">
    <source>
        <dbReference type="Proteomes" id="UP000193978"/>
    </source>
</evidence>
<dbReference type="Proteomes" id="UP000193978">
    <property type="component" value="Chromosome"/>
</dbReference>
<dbReference type="KEGG" id="mbry:B1812_05875"/>
<name>A0A1W6MSV5_9HYPH</name>
<keyword evidence="3" id="KW-1185">Reference proteome</keyword>
<keyword evidence="1" id="KW-0812">Transmembrane</keyword>
<reference evidence="2 3" key="1">
    <citation type="submission" date="2017-02" db="EMBL/GenBank/DDBJ databases">
        <authorList>
            <person name="Peterson S.W."/>
        </authorList>
    </citation>
    <scope>NUCLEOTIDE SEQUENCE [LARGE SCALE GENOMIC DNA]</scope>
    <source>
        <strain evidence="2 3">S285</strain>
    </source>
</reference>
<accession>A0A1W6MSV5</accession>
<dbReference type="EMBL" id="CP019948">
    <property type="protein sequence ID" value="ARN80678.1"/>
    <property type="molecule type" value="Genomic_DNA"/>
</dbReference>
<dbReference type="STRING" id="655015.B1812_05875"/>
<protein>
    <submittedName>
        <fullName evidence="2">Uncharacterized protein</fullName>
    </submittedName>
</protein>
<organism evidence="2 3">
    <name type="scientific">Methylocystis bryophila</name>
    <dbReference type="NCBI Taxonomy" id="655015"/>
    <lineage>
        <taxon>Bacteria</taxon>
        <taxon>Pseudomonadati</taxon>
        <taxon>Pseudomonadota</taxon>
        <taxon>Alphaproteobacteria</taxon>
        <taxon>Hyphomicrobiales</taxon>
        <taxon>Methylocystaceae</taxon>
        <taxon>Methylocystis</taxon>
    </lineage>
</organism>
<evidence type="ECO:0000256" key="1">
    <source>
        <dbReference type="SAM" id="Phobius"/>
    </source>
</evidence>
<sequence length="93" mass="10178">MLDDLRYRVASIVVRTGTMIAVCVAPWIGGAAGGVRIAELERRGERPRLYALRSRVAGKIVLAGMSLARRCAPPATPDAWGQRIERMKNGFVQ</sequence>